<protein>
    <recommendedName>
        <fullName evidence="4">Lipoprotein</fullName>
    </recommendedName>
</protein>
<evidence type="ECO:0000313" key="3">
    <source>
        <dbReference type="Proteomes" id="UP000296862"/>
    </source>
</evidence>
<proteinExistence type="predicted"/>
<evidence type="ECO:0000256" key="1">
    <source>
        <dbReference type="SAM" id="SignalP"/>
    </source>
</evidence>
<gene>
    <name evidence="2" type="ORF">GS03_02122</name>
</gene>
<evidence type="ECO:0008006" key="4">
    <source>
        <dbReference type="Google" id="ProtNLM"/>
    </source>
</evidence>
<dbReference type="KEGG" id="fsn:GS03_02122"/>
<evidence type="ECO:0000313" key="2">
    <source>
        <dbReference type="EMBL" id="QBZ98613.1"/>
    </source>
</evidence>
<feature type="chain" id="PRO_5020671810" description="Lipoprotein" evidence="1">
    <location>
        <begin position="17"/>
        <end position="269"/>
    </location>
</feature>
<dbReference type="OrthoDB" id="1435518at2"/>
<dbReference type="AlphaFoldDB" id="A0A4P7PX59"/>
<reference evidence="2 3" key="1">
    <citation type="submission" date="2019-04" db="EMBL/GenBank/DDBJ databases">
        <title>Flavobacterium sp. GS03.</title>
        <authorList>
            <person name="Kim H."/>
        </authorList>
    </citation>
    <scope>NUCLEOTIDE SEQUENCE [LARGE SCALE GENOMIC DNA]</scope>
    <source>
        <strain evidence="2 3">GS03</strain>
    </source>
</reference>
<dbReference type="EMBL" id="CP038810">
    <property type="protein sequence ID" value="QBZ98613.1"/>
    <property type="molecule type" value="Genomic_DNA"/>
</dbReference>
<keyword evidence="1" id="KW-0732">Signal</keyword>
<feature type="signal peptide" evidence="1">
    <location>
        <begin position="1"/>
        <end position="16"/>
    </location>
</feature>
<keyword evidence="3" id="KW-1185">Reference proteome</keyword>
<dbReference type="Proteomes" id="UP000296862">
    <property type="component" value="Chromosome"/>
</dbReference>
<dbReference type="RefSeq" id="WP_136152506.1">
    <property type="nucleotide sequence ID" value="NZ_CP038810.1"/>
</dbReference>
<dbReference type="PROSITE" id="PS51257">
    <property type="entry name" value="PROKAR_LIPOPROTEIN"/>
    <property type="match status" value="1"/>
</dbReference>
<sequence>MKTKLFFIVIAFTLLAGCSSDDSSGSINSGVYLPLAVGNYWTYDVTTDGLAITNRDSLYISNDTVINTKTYKKFKTLNIPFGFYSNSLRNNGVRKENDALYMSGNAGLNLGDVLPIDLSVTDLMIFKESATANQELGSVSGVINQDFQGYPLVINYTLKTTALETLPTFSIDENHSYTDVKKVKTTLNLRVSTTVTVPGIPIPLTVALLNTQDVVSSTQYYAKNIGMVYANTILSYELQDFSSFGITLPIPQSGSQTQNELLDNHLVNN</sequence>
<organism evidence="2 3">
    <name type="scientific">Flavobacterium sangjuense</name>
    <dbReference type="NCBI Taxonomy" id="2518177"/>
    <lineage>
        <taxon>Bacteria</taxon>
        <taxon>Pseudomonadati</taxon>
        <taxon>Bacteroidota</taxon>
        <taxon>Flavobacteriia</taxon>
        <taxon>Flavobacteriales</taxon>
        <taxon>Flavobacteriaceae</taxon>
        <taxon>Flavobacterium</taxon>
    </lineage>
</organism>
<name>A0A4P7PX59_9FLAO</name>
<accession>A0A4P7PX59</accession>